<feature type="region of interest" description="Disordered" evidence="7">
    <location>
        <begin position="1"/>
        <end position="20"/>
    </location>
</feature>
<dbReference type="InterPro" id="IPR033133">
    <property type="entry name" value="PUM-HD"/>
</dbReference>
<dbReference type="InterPro" id="IPR011989">
    <property type="entry name" value="ARM-like"/>
</dbReference>
<dbReference type="SMART" id="SM00025">
    <property type="entry name" value="Pumilio"/>
    <property type="match status" value="4"/>
</dbReference>
<keyword evidence="10" id="KW-1185">Reference proteome</keyword>
<keyword evidence="3" id="KW-0677">Repeat</keyword>
<evidence type="ECO:0000256" key="7">
    <source>
        <dbReference type="SAM" id="MobiDB-lite"/>
    </source>
</evidence>
<evidence type="ECO:0000259" key="8">
    <source>
        <dbReference type="PROSITE" id="PS50303"/>
    </source>
</evidence>
<feature type="domain" description="PUM-HD" evidence="8">
    <location>
        <begin position="153"/>
        <end position="381"/>
    </location>
</feature>
<dbReference type="GO" id="GO:0003729">
    <property type="term" value="F:mRNA binding"/>
    <property type="evidence" value="ECO:0007669"/>
    <property type="project" value="TreeGrafter"/>
</dbReference>
<evidence type="ECO:0000313" key="9">
    <source>
        <dbReference type="EMBL" id="CAA7042232.1"/>
    </source>
</evidence>
<dbReference type="AlphaFoldDB" id="A0A6D2K251"/>
<evidence type="ECO:0000256" key="6">
    <source>
        <dbReference type="PROSITE-ProRule" id="PRU00317"/>
    </source>
</evidence>
<gene>
    <name evidence="9" type="ORF">MERR_LOCUS29467</name>
</gene>
<protein>
    <recommendedName>
        <fullName evidence="8">PUM-HD domain-containing protein</fullName>
    </recommendedName>
</protein>
<dbReference type="SUPFAM" id="SSF48371">
    <property type="entry name" value="ARM repeat"/>
    <property type="match status" value="1"/>
</dbReference>
<dbReference type="Proteomes" id="UP000467841">
    <property type="component" value="Unassembled WGS sequence"/>
</dbReference>
<evidence type="ECO:0000256" key="5">
    <source>
        <dbReference type="ARBA" id="ARBA00022884"/>
    </source>
</evidence>
<dbReference type="OrthoDB" id="668540at2759"/>
<dbReference type="PROSITE" id="PS50303">
    <property type="entry name" value="PUM_HD"/>
    <property type="match status" value="1"/>
</dbReference>
<keyword evidence="4" id="KW-0810">Translation regulation</keyword>
<evidence type="ECO:0000256" key="3">
    <source>
        <dbReference type="ARBA" id="ARBA00022737"/>
    </source>
</evidence>
<dbReference type="PANTHER" id="PTHR12537:SF63">
    <property type="entry name" value="PUMILIO HOMOLOG 15"/>
    <property type="match status" value="1"/>
</dbReference>
<reference evidence="9" key="1">
    <citation type="submission" date="2020-01" db="EMBL/GenBank/DDBJ databases">
        <authorList>
            <person name="Mishra B."/>
        </authorList>
    </citation>
    <scope>NUCLEOTIDE SEQUENCE [LARGE SCALE GENOMIC DNA]</scope>
</reference>
<keyword evidence="2" id="KW-0963">Cytoplasm</keyword>
<evidence type="ECO:0000313" key="10">
    <source>
        <dbReference type="Proteomes" id="UP000467841"/>
    </source>
</evidence>
<feature type="repeat" description="Pumilio" evidence="6">
    <location>
        <begin position="210"/>
        <end position="245"/>
    </location>
</feature>
<comment type="subcellular location">
    <subcellularLocation>
        <location evidence="1">Cytoplasm</location>
    </subcellularLocation>
</comment>
<evidence type="ECO:0000256" key="2">
    <source>
        <dbReference type="ARBA" id="ARBA00022490"/>
    </source>
</evidence>
<dbReference type="Pfam" id="PF00806">
    <property type="entry name" value="PUF"/>
    <property type="match status" value="4"/>
</dbReference>
<proteinExistence type="predicted"/>
<evidence type="ECO:0000256" key="4">
    <source>
        <dbReference type="ARBA" id="ARBA00022845"/>
    </source>
</evidence>
<comment type="caution">
    <text evidence="9">The sequence shown here is derived from an EMBL/GenBank/DDBJ whole genome shotgun (WGS) entry which is preliminary data.</text>
</comment>
<name>A0A6D2K251_9BRAS</name>
<organism evidence="9 10">
    <name type="scientific">Microthlaspi erraticum</name>
    <dbReference type="NCBI Taxonomy" id="1685480"/>
    <lineage>
        <taxon>Eukaryota</taxon>
        <taxon>Viridiplantae</taxon>
        <taxon>Streptophyta</taxon>
        <taxon>Embryophyta</taxon>
        <taxon>Tracheophyta</taxon>
        <taxon>Spermatophyta</taxon>
        <taxon>Magnoliopsida</taxon>
        <taxon>eudicotyledons</taxon>
        <taxon>Gunneridae</taxon>
        <taxon>Pentapetalae</taxon>
        <taxon>rosids</taxon>
        <taxon>malvids</taxon>
        <taxon>Brassicales</taxon>
        <taxon>Brassicaceae</taxon>
        <taxon>Coluteocarpeae</taxon>
        <taxon>Microthlaspi</taxon>
    </lineage>
</organism>
<keyword evidence="5" id="KW-0694">RNA-binding</keyword>
<dbReference type="EMBL" id="CACVBM020001263">
    <property type="protein sequence ID" value="CAA7042232.1"/>
    <property type="molecule type" value="Genomic_DNA"/>
</dbReference>
<feature type="repeat" description="Pumilio" evidence="6">
    <location>
        <begin position="285"/>
        <end position="320"/>
    </location>
</feature>
<dbReference type="GO" id="GO:0006417">
    <property type="term" value="P:regulation of translation"/>
    <property type="evidence" value="ECO:0007669"/>
    <property type="project" value="UniProtKB-KW"/>
</dbReference>
<dbReference type="Gene3D" id="1.25.10.10">
    <property type="entry name" value="Leucine-rich Repeat Variant"/>
    <property type="match status" value="2"/>
</dbReference>
<dbReference type="InterPro" id="IPR001313">
    <property type="entry name" value="Pumilio_RNA-bd_rpt"/>
</dbReference>
<dbReference type="PROSITE" id="PS50302">
    <property type="entry name" value="PUM"/>
    <property type="match status" value="2"/>
</dbReference>
<dbReference type="InterPro" id="IPR016024">
    <property type="entry name" value="ARM-type_fold"/>
</dbReference>
<dbReference type="PANTHER" id="PTHR12537">
    <property type="entry name" value="RNA BINDING PROTEIN PUMILIO-RELATED"/>
    <property type="match status" value="1"/>
</dbReference>
<evidence type="ECO:0000256" key="1">
    <source>
        <dbReference type="ARBA" id="ARBA00004496"/>
    </source>
</evidence>
<accession>A0A6D2K251</accession>
<sequence>MTNLNGGDVHPLTDSSSSPSQQLRLRAYQSIYGILDDYLPVNQASSFSPLSDLQNLESNFRRLGVSDLNARQQQLLSNNRGSNQFPLETGDQSMISVREHFNPSHVQQQTQRELINQSQRLWFPNDNRVHGYGAMGSLHTGLGDVSFSPSYRFVDQSPWGFSQRTNHDTYTVSDPRATMLSRAKDRVESLQLQSMIDQGSRETIDKIFGDLVSHVCELMIDPFGHQVFRKLLEKCSEEQITQVLGMVIQKPIQFVRVCGDANGNYVVQYVLELEDCQVADALSRYLDGNYVQLACDKYGSHAVQKFLKNRQFNTRRIVQELLCDIDSLLVNPYGNYVIQTAWSVSQDDMQGELLYHINRNHPFMRCNRYGRKVLEKLKIWT</sequence>
<dbReference type="GO" id="GO:0005737">
    <property type="term" value="C:cytoplasm"/>
    <property type="evidence" value="ECO:0007669"/>
    <property type="project" value="UniProtKB-SubCell"/>
</dbReference>